<dbReference type="SUPFAM" id="SSF48008">
    <property type="entry name" value="GntR ligand-binding domain-like"/>
    <property type="match status" value="1"/>
</dbReference>
<evidence type="ECO:0000256" key="3">
    <source>
        <dbReference type="ARBA" id="ARBA00023163"/>
    </source>
</evidence>
<dbReference type="InterPro" id="IPR036390">
    <property type="entry name" value="WH_DNA-bd_sf"/>
</dbReference>
<dbReference type="Pfam" id="PF00392">
    <property type="entry name" value="GntR"/>
    <property type="match status" value="1"/>
</dbReference>
<dbReference type="InterPro" id="IPR000524">
    <property type="entry name" value="Tscrpt_reg_HTH_GntR"/>
</dbReference>
<dbReference type="SMART" id="SM00345">
    <property type="entry name" value="HTH_GNTR"/>
    <property type="match status" value="1"/>
</dbReference>
<proteinExistence type="predicted"/>
<dbReference type="InterPro" id="IPR011711">
    <property type="entry name" value="GntR_C"/>
</dbReference>
<comment type="caution">
    <text evidence="5">The sequence shown here is derived from an EMBL/GenBank/DDBJ whole genome shotgun (WGS) entry which is preliminary data.</text>
</comment>
<dbReference type="CDD" id="cd07377">
    <property type="entry name" value="WHTH_GntR"/>
    <property type="match status" value="1"/>
</dbReference>
<dbReference type="Gene3D" id="1.10.10.10">
    <property type="entry name" value="Winged helix-like DNA-binding domain superfamily/Winged helix DNA-binding domain"/>
    <property type="match status" value="1"/>
</dbReference>
<evidence type="ECO:0000313" key="5">
    <source>
        <dbReference type="EMBL" id="MBO1322836.1"/>
    </source>
</evidence>
<keyword evidence="1" id="KW-0805">Transcription regulation</keyword>
<dbReference type="PANTHER" id="PTHR43537:SF45">
    <property type="entry name" value="GNTR FAMILY REGULATORY PROTEIN"/>
    <property type="match status" value="1"/>
</dbReference>
<keyword evidence="2" id="KW-0238">DNA-binding</keyword>
<dbReference type="SMART" id="SM00895">
    <property type="entry name" value="FCD"/>
    <property type="match status" value="1"/>
</dbReference>
<evidence type="ECO:0000256" key="1">
    <source>
        <dbReference type="ARBA" id="ARBA00023015"/>
    </source>
</evidence>
<dbReference type="Gene3D" id="1.20.120.530">
    <property type="entry name" value="GntR ligand-binding domain-like"/>
    <property type="match status" value="1"/>
</dbReference>
<dbReference type="AlphaFoldDB" id="A0A8J7U8R1"/>
<keyword evidence="3" id="KW-0804">Transcription</keyword>
<accession>A0A8J7U8R1</accession>
<dbReference type="EMBL" id="JAFREP010000044">
    <property type="protein sequence ID" value="MBO1322836.1"/>
    <property type="molecule type" value="Genomic_DNA"/>
</dbReference>
<sequence>MSRFMTLPAADQSERVLDMQKPPLSLADKAYTVIEEMIVTLNLAPGTVFSEAELSRQIDIGRTPLREALQRLTAERLVVTMPRRGMMVTELNITEQLALLETRRVLDHLIATRAAKRATAKHRDELKTLAQALTSAAADKNTAEFMRLDRECDRVLEEASRNSFAAQACAPLHAHCRRFWYAYQNNGDLNQSAALHSALMTHVANDDPEGAGKASDTLMNYLEEFTRSALDLY</sequence>
<evidence type="ECO:0000259" key="4">
    <source>
        <dbReference type="PROSITE" id="PS50949"/>
    </source>
</evidence>
<feature type="domain" description="HTH gntR-type" evidence="4">
    <location>
        <begin position="24"/>
        <end position="91"/>
    </location>
</feature>
<evidence type="ECO:0000256" key="2">
    <source>
        <dbReference type="ARBA" id="ARBA00023125"/>
    </source>
</evidence>
<dbReference type="InterPro" id="IPR036388">
    <property type="entry name" value="WH-like_DNA-bd_sf"/>
</dbReference>
<dbReference type="PROSITE" id="PS50949">
    <property type="entry name" value="HTH_GNTR"/>
    <property type="match status" value="1"/>
</dbReference>
<protein>
    <submittedName>
        <fullName evidence="5">GntR family transcriptional regulator</fullName>
    </submittedName>
</protein>
<evidence type="ECO:0000313" key="6">
    <source>
        <dbReference type="Proteomes" id="UP000664417"/>
    </source>
</evidence>
<dbReference type="PANTHER" id="PTHR43537">
    <property type="entry name" value="TRANSCRIPTIONAL REGULATOR, GNTR FAMILY"/>
    <property type="match status" value="1"/>
</dbReference>
<reference evidence="5" key="1">
    <citation type="submission" date="2021-03" db="EMBL/GenBank/DDBJ databases">
        <authorList>
            <person name="Wang G."/>
        </authorList>
    </citation>
    <scope>NUCLEOTIDE SEQUENCE</scope>
    <source>
        <strain evidence="5">KCTC 12899</strain>
    </source>
</reference>
<dbReference type="InterPro" id="IPR008920">
    <property type="entry name" value="TF_FadR/GntR_C"/>
</dbReference>
<dbReference type="GO" id="GO:0003700">
    <property type="term" value="F:DNA-binding transcription factor activity"/>
    <property type="evidence" value="ECO:0007669"/>
    <property type="project" value="InterPro"/>
</dbReference>
<keyword evidence="6" id="KW-1185">Reference proteome</keyword>
<organism evidence="5 6">
    <name type="scientific">Acanthopleuribacter pedis</name>
    <dbReference type="NCBI Taxonomy" id="442870"/>
    <lineage>
        <taxon>Bacteria</taxon>
        <taxon>Pseudomonadati</taxon>
        <taxon>Acidobacteriota</taxon>
        <taxon>Holophagae</taxon>
        <taxon>Acanthopleuribacterales</taxon>
        <taxon>Acanthopleuribacteraceae</taxon>
        <taxon>Acanthopleuribacter</taxon>
    </lineage>
</organism>
<dbReference type="Pfam" id="PF07729">
    <property type="entry name" value="FCD"/>
    <property type="match status" value="1"/>
</dbReference>
<dbReference type="Proteomes" id="UP000664417">
    <property type="component" value="Unassembled WGS sequence"/>
</dbReference>
<gene>
    <name evidence="5" type="ORF">J3U88_30505</name>
</gene>
<dbReference type="SUPFAM" id="SSF46785">
    <property type="entry name" value="Winged helix' DNA-binding domain"/>
    <property type="match status" value="1"/>
</dbReference>
<dbReference type="GO" id="GO:0003677">
    <property type="term" value="F:DNA binding"/>
    <property type="evidence" value="ECO:0007669"/>
    <property type="project" value="UniProtKB-KW"/>
</dbReference>
<name>A0A8J7U8R1_9BACT</name>